<dbReference type="EMBL" id="PNQX01000001">
    <property type="protein sequence ID" value="PMQ20107.1"/>
    <property type="molecule type" value="Genomic_DNA"/>
</dbReference>
<evidence type="ECO:0000256" key="1">
    <source>
        <dbReference type="SAM" id="Phobius"/>
    </source>
</evidence>
<keyword evidence="1" id="KW-1133">Transmembrane helix</keyword>
<reference evidence="2 3" key="1">
    <citation type="journal article" date="2017" name="Elife">
        <title>Extensive horizontal gene transfer in cheese-associated bacteria.</title>
        <authorList>
            <person name="Bonham K.S."/>
            <person name="Wolfe B.E."/>
            <person name="Dutton R.J."/>
        </authorList>
    </citation>
    <scope>NUCLEOTIDE SEQUENCE [LARGE SCALE GENOMIC DNA]</scope>
    <source>
        <strain evidence="2 3">JB182</strain>
    </source>
</reference>
<sequence length="59" mass="6450">MAHSWLLQIIMLGLGASALISVFARLCQIRRTSADNQSLLLPSLAITAAGAFIFRFFIL</sequence>
<keyword evidence="1" id="KW-0812">Transmembrane</keyword>
<evidence type="ECO:0000313" key="3">
    <source>
        <dbReference type="Proteomes" id="UP000235739"/>
    </source>
</evidence>
<dbReference type="Proteomes" id="UP000235739">
    <property type="component" value="Unassembled WGS sequence"/>
</dbReference>
<proteinExistence type="predicted"/>
<evidence type="ECO:0000313" key="2">
    <source>
        <dbReference type="EMBL" id="PMQ20107.1"/>
    </source>
</evidence>
<organism evidence="2 3">
    <name type="scientific">Glutamicibacter arilaitensis</name>
    <dbReference type="NCBI Taxonomy" id="256701"/>
    <lineage>
        <taxon>Bacteria</taxon>
        <taxon>Bacillati</taxon>
        <taxon>Actinomycetota</taxon>
        <taxon>Actinomycetes</taxon>
        <taxon>Micrococcales</taxon>
        <taxon>Micrococcaceae</taxon>
        <taxon>Glutamicibacter</taxon>
    </lineage>
</organism>
<comment type="caution">
    <text evidence="2">The sequence shown here is derived from an EMBL/GenBank/DDBJ whole genome shotgun (WGS) entry which is preliminary data.</text>
</comment>
<feature type="transmembrane region" description="Helical" evidence="1">
    <location>
        <begin position="39"/>
        <end position="58"/>
    </location>
</feature>
<accession>A0A2N7S1W2</accession>
<gene>
    <name evidence="2" type="ORF">CIK84_00295</name>
</gene>
<name>A0A2N7S1W2_9MICC</name>
<feature type="transmembrane region" description="Helical" evidence="1">
    <location>
        <begin position="6"/>
        <end position="27"/>
    </location>
</feature>
<protein>
    <submittedName>
        <fullName evidence="2">Uncharacterized protein</fullName>
    </submittedName>
</protein>
<keyword evidence="1" id="KW-0472">Membrane</keyword>
<dbReference type="AlphaFoldDB" id="A0A2N7S1W2"/>